<dbReference type="Proteomes" id="UP000005451">
    <property type="component" value="Unassembled WGS sequence"/>
</dbReference>
<keyword evidence="7" id="KW-0472">Membrane</keyword>
<keyword evidence="4" id="KW-0762">Sugar transport</keyword>
<dbReference type="GO" id="GO:0005886">
    <property type="term" value="C:plasma membrane"/>
    <property type="evidence" value="ECO:0007669"/>
    <property type="project" value="TreeGrafter"/>
</dbReference>
<evidence type="ECO:0000256" key="2">
    <source>
        <dbReference type="ARBA" id="ARBA00022448"/>
    </source>
</evidence>
<sequence length="99" mass="10713">MSEKKSVKSRVQNFGSFLSSMVMPNIAALIAWGFMAALFIPTGWLPNENFNKIVGPLLKYAIPMLIAYTGGNLVNPKMGGVVGVVALLGADWLQQENEV</sequence>
<keyword evidence="5" id="KW-0808">Transferase</keyword>
<evidence type="ECO:0000313" key="8">
    <source>
        <dbReference type="EMBL" id="EEB36096.1"/>
    </source>
</evidence>
<dbReference type="eggNOG" id="COG2213">
    <property type="taxonomic scope" value="Bacteria"/>
</dbReference>
<dbReference type="PANTHER" id="PTHR30181">
    <property type="entry name" value="MANNITOL PERMEASE IIC COMPONENT"/>
    <property type="match status" value="1"/>
</dbReference>
<keyword evidence="7" id="KW-0812">Transmembrane</keyword>
<feature type="transmembrane region" description="Helical" evidence="7">
    <location>
        <begin position="21"/>
        <end position="45"/>
    </location>
</feature>
<evidence type="ECO:0000256" key="7">
    <source>
        <dbReference type="SAM" id="Phobius"/>
    </source>
</evidence>
<dbReference type="GO" id="GO:0090563">
    <property type="term" value="F:protein-phosphocysteine-sugar phosphotransferase activity"/>
    <property type="evidence" value="ECO:0007669"/>
    <property type="project" value="TreeGrafter"/>
</dbReference>
<evidence type="ECO:0000313" key="9">
    <source>
        <dbReference type="Proteomes" id="UP000005451"/>
    </source>
</evidence>
<organism evidence="8 9">
    <name type="scientific">Anaerococcus hydrogenalis DSM 7454</name>
    <dbReference type="NCBI Taxonomy" id="561177"/>
    <lineage>
        <taxon>Bacteria</taxon>
        <taxon>Bacillati</taxon>
        <taxon>Bacillota</taxon>
        <taxon>Tissierellia</taxon>
        <taxon>Tissierellales</taxon>
        <taxon>Peptoniphilaceae</taxon>
        <taxon>Anaerococcus</taxon>
    </lineage>
</organism>
<reference evidence="8 9" key="1">
    <citation type="submission" date="2008-09" db="EMBL/GenBank/DDBJ databases">
        <authorList>
            <person name="Fulton L."/>
            <person name="Clifton S."/>
            <person name="Fulton B."/>
            <person name="Xu J."/>
            <person name="Minx P."/>
            <person name="Pepin K.H."/>
            <person name="Johnson M."/>
            <person name="Thiruvilangam P."/>
            <person name="Bhonagiri V."/>
            <person name="Nash W.E."/>
            <person name="Mardis E.R."/>
            <person name="Wilson R.K."/>
        </authorList>
    </citation>
    <scope>NUCLEOTIDE SEQUENCE [LARGE SCALE GENOMIC DNA]</scope>
    <source>
        <strain evidence="8 9">DSM 7454</strain>
    </source>
</reference>
<dbReference type="PANTHER" id="PTHR30181:SF2">
    <property type="entry name" value="PTS SYSTEM MANNITOL-SPECIFIC EIICBA COMPONENT"/>
    <property type="match status" value="1"/>
</dbReference>
<dbReference type="AlphaFoldDB" id="B6W8Z1"/>
<feature type="transmembrane region" description="Helical" evidence="7">
    <location>
        <begin position="57"/>
        <end position="74"/>
    </location>
</feature>
<evidence type="ECO:0000256" key="1">
    <source>
        <dbReference type="ARBA" id="ARBA00002434"/>
    </source>
</evidence>
<dbReference type="InterPro" id="IPR050893">
    <property type="entry name" value="Sugar_PTS"/>
</dbReference>
<dbReference type="GO" id="GO:0009401">
    <property type="term" value="P:phosphoenolpyruvate-dependent sugar phosphotransferase system"/>
    <property type="evidence" value="ECO:0007669"/>
    <property type="project" value="UniProtKB-KW"/>
</dbReference>
<keyword evidence="2" id="KW-0813">Transport</keyword>
<evidence type="ECO:0000256" key="3">
    <source>
        <dbReference type="ARBA" id="ARBA00022553"/>
    </source>
</evidence>
<dbReference type="EMBL" id="ABXA01000027">
    <property type="protein sequence ID" value="EEB36096.1"/>
    <property type="molecule type" value="Genomic_DNA"/>
</dbReference>
<evidence type="ECO:0000256" key="5">
    <source>
        <dbReference type="ARBA" id="ARBA00022679"/>
    </source>
</evidence>
<feature type="non-terminal residue" evidence="8">
    <location>
        <position position="99"/>
    </location>
</feature>
<name>B6W8Z1_9FIRM</name>
<comment type="caution">
    <text evidence="8">The sequence shown here is derived from an EMBL/GenBank/DDBJ whole genome shotgun (WGS) entry which is preliminary data.</text>
</comment>
<reference evidence="8 9" key="2">
    <citation type="submission" date="2008-10" db="EMBL/GenBank/DDBJ databases">
        <title>Draft genome sequence of Anaerococcus hydrogenalis (DSM 7454).</title>
        <authorList>
            <person name="Sudarsanam P."/>
            <person name="Ley R."/>
            <person name="Guruge J."/>
            <person name="Turnbaugh P.J."/>
            <person name="Mahowald M."/>
            <person name="Liep D."/>
            <person name="Gordon J."/>
        </authorList>
    </citation>
    <scope>NUCLEOTIDE SEQUENCE [LARGE SCALE GENOMIC DNA]</scope>
    <source>
        <strain evidence="8 9">DSM 7454</strain>
    </source>
</reference>
<evidence type="ECO:0000256" key="4">
    <source>
        <dbReference type="ARBA" id="ARBA00022597"/>
    </source>
</evidence>
<keyword evidence="7" id="KW-1133">Transmembrane helix</keyword>
<protein>
    <submittedName>
        <fullName evidence="8">PTS system mannitol-specific EIICBA component family protein</fullName>
    </submittedName>
</protein>
<evidence type="ECO:0000256" key="6">
    <source>
        <dbReference type="ARBA" id="ARBA00022683"/>
    </source>
</evidence>
<accession>B6W8Z1</accession>
<comment type="function">
    <text evidence="1">The phosphoenolpyruvate-dependent sugar phosphotransferase system (sugar PTS), a major carbohydrate active transport system, catalyzes the phosphorylation of incoming sugar substrates concomitantly with their translocation across the cell membrane. The enzyme II CmtAB PTS system is involved in D-mannitol transport.</text>
</comment>
<dbReference type="STRING" id="561177.ANHYDRO_01042"/>
<keyword evidence="3" id="KW-0597">Phosphoprotein</keyword>
<keyword evidence="6" id="KW-0598">Phosphotransferase system</keyword>
<proteinExistence type="predicted"/>
<gene>
    <name evidence="8" type="ORF">ANHYDRO_01042</name>
</gene>